<dbReference type="AlphaFoldDB" id="A0A5J5EXD3"/>
<organism evidence="1 2">
    <name type="scientific">Sphaerosporella brunnea</name>
    <dbReference type="NCBI Taxonomy" id="1250544"/>
    <lineage>
        <taxon>Eukaryota</taxon>
        <taxon>Fungi</taxon>
        <taxon>Dikarya</taxon>
        <taxon>Ascomycota</taxon>
        <taxon>Pezizomycotina</taxon>
        <taxon>Pezizomycetes</taxon>
        <taxon>Pezizales</taxon>
        <taxon>Pyronemataceae</taxon>
        <taxon>Sphaerosporella</taxon>
    </lineage>
</organism>
<dbReference type="InParanoid" id="A0A5J5EXD3"/>
<reference evidence="1 2" key="1">
    <citation type="submission" date="2019-09" db="EMBL/GenBank/DDBJ databases">
        <title>Draft genome of the ectomycorrhizal ascomycete Sphaerosporella brunnea.</title>
        <authorList>
            <consortium name="DOE Joint Genome Institute"/>
            <person name="Benucci G.M."/>
            <person name="Marozzi G."/>
            <person name="Antonielli L."/>
            <person name="Sanchez S."/>
            <person name="Marco P."/>
            <person name="Wang X."/>
            <person name="Falini L.B."/>
            <person name="Barry K."/>
            <person name="Haridas S."/>
            <person name="Lipzen A."/>
            <person name="Labutti K."/>
            <person name="Grigoriev I.V."/>
            <person name="Murat C."/>
            <person name="Martin F."/>
            <person name="Albertini E."/>
            <person name="Donnini D."/>
            <person name="Bonito G."/>
        </authorList>
    </citation>
    <scope>NUCLEOTIDE SEQUENCE [LARGE SCALE GENOMIC DNA]</scope>
    <source>
        <strain evidence="1 2">Sb_GMNB300</strain>
    </source>
</reference>
<evidence type="ECO:0000313" key="2">
    <source>
        <dbReference type="Proteomes" id="UP000326924"/>
    </source>
</evidence>
<dbReference type="Proteomes" id="UP000326924">
    <property type="component" value="Unassembled WGS sequence"/>
</dbReference>
<evidence type="ECO:0008006" key="3">
    <source>
        <dbReference type="Google" id="ProtNLM"/>
    </source>
</evidence>
<accession>A0A5J5EXD3</accession>
<proteinExistence type="predicted"/>
<sequence>MQHDVHPLATLKNNSELARDAKFTIRQYQSPSIMPTTITVKTLPTELIIGIYKSLDSLASAARLARASSFFNDIWKQHGSSISLALLAHEKRLEAGPFDFRENALKVAKTEFKLEGIPDSGKAANGILLARRVFENALLVDLIADDLNDFIWAVTRGFTKLYFVHPGIDWKNPKHTKFCIVAGIYALWAESGGGKRSTSIDFRHITTDEDSAEVGLRLHGGEERSVQLPESCAWISRHLLPELYRATRKEGDPDLLGF</sequence>
<protein>
    <recommendedName>
        <fullName evidence="3">F-box domain-containing protein</fullName>
    </recommendedName>
</protein>
<evidence type="ECO:0000313" key="1">
    <source>
        <dbReference type="EMBL" id="KAA8906728.1"/>
    </source>
</evidence>
<gene>
    <name evidence="1" type="ORF">FN846DRAFT_948128</name>
</gene>
<keyword evidence="2" id="KW-1185">Reference proteome</keyword>
<comment type="caution">
    <text evidence="1">The sequence shown here is derived from an EMBL/GenBank/DDBJ whole genome shotgun (WGS) entry which is preliminary data.</text>
</comment>
<name>A0A5J5EXD3_9PEZI</name>
<dbReference type="EMBL" id="VXIS01000086">
    <property type="protein sequence ID" value="KAA8906728.1"/>
    <property type="molecule type" value="Genomic_DNA"/>
</dbReference>